<proteinExistence type="predicted"/>
<protein>
    <recommendedName>
        <fullName evidence="3">DNA polymerase III subunit delta</fullName>
    </recommendedName>
</protein>
<dbReference type="Proteomes" id="UP000231282">
    <property type="component" value="Unassembled WGS sequence"/>
</dbReference>
<organism evidence="1 2">
    <name type="scientific">Candidatus Shapirobacteria bacterium CG09_land_8_20_14_0_10_38_17</name>
    <dbReference type="NCBI Taxonomy" id="1974884"/>
    <lineage>
        <taxon>Bacteria</taxon>
        <taxon>Candidatus Shapironibacteriota</taxon>
    </lineage>
</organism>
<dbReference type="PANTHER" id="PTHR11669:SF8">
    <property type="entry name" value="DNA POLYMERASE III SUBUNIT DELTA"/>
    <property type="match status" value="1"/>
</dbReference>
<dbReference type="EMBL" id="PEZH01000030">
    <property type="protein sequence ID" value="PIS15117.1"/>
    <property type="molecule type" value="Genomic_DNA"/>
</dbReference>
<dbReference type="InterPro" id="IPR027417">
    <property type="entry name" value="P-loop_NTPase"/>
</dbReference>
<sequence>MLSSIIITGGNGKSRVGEALKIRQKYIHYSSFQNDPDTYILDEEKKISINAVRHLQIWLQKKPYQALKKIVLIKKAENLTIPAQNAFLKILEEPPKNSIIILTTQNINLLLSTITSRCQIIRLPLILLKEKESKYKKNVLNLPINEKITLSYKIGKNKDEAQRWLKIQRNFHHQQLRQGDNQAWKTLAKINQAEKMLEANVNPRLVIEYLLLNAK</sequence>
<comment type="caution">
    <text evidence="1">The sequence shown here is derived from an EMBL/GenBank/DDBJ whole genome shotgun (WGS) entry which is preliminary data.</text>
</comment>
<name>A0A2H0WR60_9BACT</name>
<dbReference type="GO" id="GO:0006261">
    <property type="term" value="P:DNA-templated DNA replication"/>
    <property type="evidence" value="ECO:0007669"/>
    <property type="project" value="TreeGrafter"/>
</dbReference>
<accession>A0A2H0WR60</accession>
<evidence type="ECO:0000313" key="1">
    <source>
        <dbReference type="EMBL" id="PIS15117.1"/>
    </source>
</evidence>
<dbReference type="Pfam" id="PF13177">
    <property type="entry name" value="DNA_pol3_delta2"/>
    <property type="match status" value="1"/>
</dbReference>
<evidence type="ECO:0008006" key="3">
    <source>
        <dbReference type="Google" id="ProtNLM"/>
    </source>
</evidence>
<dbReference type="Gene3D" id="3.40.50.300">
    <property type="entry name" value="P-loop containing nucleotide triphosphate hydrolases"/>
    <property type="match status" value="1"/>
</dbReference>
<dbReference type="PANTHER" id="PTHR11669">
    <property type="entry name" value="REPLICATION FACTOR C / DNA POLYMERASE III GAMMA-TAU SUBUNIT"/>
    <property type="match status" value="1"/>
</dbReference>
<dbReference type="AlphaFoldDB" id="A0A2H0WR60"/>
<gene>
    <name evidence="1" type="ORF">COT63_01715</name>
</gene>
<dbReference type="InterPro" id="IPR050238">
    <property type="entry name" value="DNA_Rep/Repair_Clamp_Loader"/>
</dbReference>
<dbReference type="SUPFAM" id="SSF52540">
    <property type="entry name" value="P-loop containing nucleoside triphosphate hydrolases"/>
    <property type="match status" value="1"/>
</dbReference>
<reference evidence="2" key="1">
    <citation type="submission" date="2017-09" db="EMBL/GenBank/DDBJ databases">
        <title>Depth-based differentiation of microbial function through sediment-hosted aquifers and enrichment of novel symbionts in the deep terrestrial subsurface.</title>
        <authorList>
            <person name="Probst A.J."/>
            <person name="Ladd B."/>
            <person name="Jarett J.K."/>
            <person name="Geller-Mcgrath D.E."/>
            <person name="Sieber C.M.K."/>
            <person name="Emerson J.B."/>
            <person name="Anantharaman K."/>
            <person name="Thomas B.C."/>
            <person name="Malmstrom R."/>
            <person name="Stieglmeier M."/>
            <person name="Klingl A."/>
            <person name="Woyke T."/>
            <person name="Ryan C.M."/>
            <person name="Banfield J.F."/>
        </authorList>
    </citation>
    <scope>NUCLEOTIDE SEQUENCE [LARGE SCALE GENOMIC DNA]</scope>
</reference>
<evidence type="ECO:0000313" key="2">
    <source>
        <dbReference type="Proteomes" id="UP000231282"/>
    </source>
</evidence>